<sequence>MGVRTALDSGAVPAFRTESAAGRSLGGRLGRYLLIAVGVFLVAYIVARVRGSSDDAIDEMRDRATDAVPDDPTQAATETLDRADEVATIPIGESESDDPESDAESPPETADDDDDVIDDAETNAEYTDGERSADEIAERAESDVQEEPAEPGEMAVDEDVAEELVDEVDTDSPSEPDAESDSTDDEE</sequence>
<proteinExistence type="predicted"/>
<dbReference type="PATRIC" id="fig|1227500.6.peg.3129"/>
<feature type="region of interest" description="Disordered" evidence="1">
    <location>
        <begin position="63"/>
        <end position="187"/>
    </location>
</feature>
<evidence type="ECO:0000313" key="4">
    <source>
        <dbReference type="Proteomes" id="UP000011690"/>
    </source>
</evidence>
<organism evidence="3 4">
    <name type="scientific">Natronorubrum bangense JCM 10635</name>
    <dbReference type="NCBI Taxonomy" id="1227500"/>
    <lineage>
        <taxon>Archaea</taxon>
        <taxon>Methanobacteriati</taxon>
        <taxon>Methanobacteriota</taxon>
        <taxon>Stenosarchaea group</taxon>
        <taxon>Halobacteria</taxon>
        <taxon>Halobacteriales</taxon>
        <taxon>Natrialbaceae</taxon>
        <taxon>Natronorubrum</taxon>
    </lineage>
</organism>
<dbReference type="eggNOG" id="arCOG14293">
    <property type="taxonomic scope" value="Archaea"/>
</dbReference>
<protein>
    <submittedName>
        <fullName evidence="3">Uncharacterized protein</fullName>
    </submittedName>
</protein>
<name>L9W724_9EURY</name>
<dbReference type="EMBL" id="AOHY01000049">
    <property type="protein sequence ID" value="ELY45300.1"/>
    <property type="molecule type" value="Genomic_DNA"/>
</dbReference>
<dbReference type="AlphaFoldDB" id="L9W724"/>
<dbReference type="RefSeq" id="WP_006067236.1">
    <property type="nucleotide sequence ID" value="NZ_AOHY01000049.1"/>
</dbReference>
<reference evidence="3 4" key="1">
    <citation type="journal article" date="2014" name="PLoS Genet.">
        <title>Phylogenetically driven sequencing of extremely halophilic archaea reveals strategies for static and dynamic osmo-response.</title>
        <authorList>
            <person name="Becker E.A."/>
            <person name="Seitzer P.M."/>
            <person name="Tritt A."/>
            <person name="Larsen D."/>
            <person name="Krusor M."/>
            <person name="Yao A.I."/>
            <person name="Wu D."/>
            <person name="Madern D."/>
            <person name="Eisen J.A."/>
            <person name="Darling A.E."/>
            <person name="Facciotti M.T."/>
        </authorList>
    </citation>
    <scope>NUCLEOTIDE SEQUENCE [LARGE SCALE GENOMIC DNA]</scope>
    <source>
        <strain evidence="3 4">JCM 10635</strain>
    </source>
</reference>
<feature type="compositionally biased region" description="Acidic residues" evidence="1">
    <location>
        <begin position="143"/>
        <end position="187"/>
    </location>
</feature>
<keyword evidence="2" id="KW-0812">Transmembrane</keyword>
<dbReference type="GeneID" id="39853594"/>
<gene>
    <name evidence="3" type="ORF">C494_15528</name>
</gene>
<dbReference type="OrthoDB" id="187600at2157"/>
<dbReference type="STRING" id="1227500.C494_15528"/>
<keyword evidence="2" id="KW-0472">Membrane</keyword>
<evidence type="ECO:0000313" key="3">
    <source>
        <dbReference type="EMBL" id="ELY45300.1"/>
    </source>
</evidence>
<keyword evidence="4" id="KW-1185">Reference proteome</keyword>
<evidence type="ECO:0000256" key="1">
    <source>
        <dbReference type="SAM" id="MobiDB-lite"/>
    </source>
</evidence>
<dbReference type="Proteomes" id="UP000011690">
    <property type="component" value="Unassembled WGS sequence"/>
</dbReference>
<evidence type="ECO:0000256" key="2">
    <source>
        <dbReference type="SAM" id="Phobius"/>
    </source>
</evidence>
<comment type="caution">
    <text evidence="3">The sequence shown here is derived from an EMBL/GenBank/DDBJ whole genome shotgun (WGS) entry which is preliminary data.</text>
</comment>
<feature type="compositionally biased region" description="Acidic residues" evidence="1">
    <location>
        <begin position="94"/>
        <end position="122"/>
    </location>
</feature>
<accession>L9W724</accession>
<feature type="transmembrane region" description="Helical" evidence="2">
    <location>
        <begin position="29"/>
        <end position="47"/>
    </location>
</feature>
<feature type="compositionally biased region" description="Basic and acidic residues" evidence="1">
    <location>
        <begin position="128"/>
        <end position="142"/>
    </location>
</feature>
<keyword evidence="2" id="KW-1133">Transmembrane helix</keyword>